<keyword evidence="3" id="KW-1015">Disulfide bond</keyword>
<organism evidence="6 7">
    <name type="scientific">Pogona vitticeps</name>
    <name type="common">central bearded dragon</name>
    <dbReference type="NCBI Taxonomy" id="103695"/>
    <lineage>
        <taxon>Eukaryota</taxon>
        <taxon>Metazoa</taxon>
        <taxon>Chordata</taxon>
        <taxon>Craniata</taxon>
        <taxon>Vertebrata</taxon>
        <taxon>Euteleostomi</taxon>
        <taxon>Lepidosauria</taxon>
        <taxon>Squamata</taxon>
        <taxon>Bifurcata</taxon>
        <taxon>Unidentata</taxon>
        <taxon>Episquamata</taxon>
        <taxon>Toxicofera</taxon>
        <taxon>Iguania</taxon>
        <taxon>Acrodonta</taxon>
        <taxon>Agamidae</taxon>
        <taxon>Amphibolurinae</taxon>
        <taxon>Pogona</taxon>
    </lineage>
</organism>
<dbReference type="PRINTS" id="PR00759">
    <property type="entry name" value="BASICPTASE"/>
</dbReference>
<dbReference type="CDD" id="cd00109">
    <property type="entry name" value="Kunitz-type"/>
    <property type="match status" value="1"/>
</dbReference>
<feature type="domain" description="WAP" evidence="5">
    <location>
        <begin position="114"/>
        <end position="161"/>
    </location>
</feature>
<reference evidence="7" key="1">
    <citation type="submission" date="2025-08" db="UniProtKB">
        <authorList>
            <consortium name="RefSeq"/>
        </authorList>
    </citation>
    <scope>IDENTIFICATION</scope>
</reference>
<proteinExistence type="predicted"/>
<evidence type="ECO:0000259" key="5">
    <source>
        <dbReference type="PROSITE" id="PS51390"/>
    </source>
</evidence>
<dbReference type="Gene3D" id="4.10.410.10">
    <property type="entry name" value="Pancreatic trypsin inhibitor Kunitz domain"/>
    <property type="match status" value="2"/>
</dbReference>
<dbReference type="Pfam" id="PF00095">
    <property type="entry name" value="WAP"/>
    <property type="match status" value="2"/>
</dbReference>
<dbReference type="CDD" id="cd00199">
    <property type="entry name" value="WAP"/>
    <property type="match status" value="1"/>
</dbReference>
<feature type="domain" description="WAP" evidence="5">
    <location>
        <begin position="253"/>
        <end position="300"/>
    </location>
</feature>
<dbReference type="PROSITE" id="PS51390">
    <property type="entry name" value="WAP"/>
    <property type="match status" value="2"/>
</dbReference>
<dbReference type="PANTHER" id="PTHR10083:SF383">
    <property type="entry name" value="BPTI_KUNITZ INHIBITOR DOMAIN-CONTAINING PROTEIN"/>
    <property type="match status" value="1"/>
</dbReference>
<evidence type="ECO:0000256" key="3">
    <source>
        <dbReference type="ARBA" id="ARBA00023157"/>
    </source>
</evidence>
<dbReference type="InterPro" id="IPR020901">
    <property type="entry name" value="Prtase_inh_Kunz-CS"/>
</dbReference>
<protein>
    <submittedName>
        <fullName evidence="7">Carboxypeptidase inhibitor SmCI-like</fullName>
    </submittedName>
</protein>
<dbReference type="SMART" id="SM00217">
    <property type="entry name" value="WAP"/>
    <property type="match status" value="2"/>
</dbReference>
<feature type="domain" description="BPTI/Kunitz inhibitor" evidence="4">
    <location>
        <begin position="203"/>
        <end position="253"/>
    </location>
</feature>
<accession>A0ABM5G4L0</accession>
<dbReference type="InterPro" id="IPR050098">
    <property type="entry name" value="TFPI/VKTCI-like"/>
</dbReference>
<keyword evidence="2" id="KW-0964">Secreted</keyword>
<sequence>MSTSFLELTPAEPVCWHLKEPAPWPDAGLHSPPRAMKSIGLLLLVGLLAFWAELTPTYGQPAICLLPKVVGNCEAYIPRYYYNPESKKCEKFIYGGCGGNENNFETWKDCHYTCEEKPGTCPRAPPDLFTICLVKCENDWKCPGKEKCCNYACLVDCMSPVRSKWGLDSLAGLTMKSGSLLLLAGLLTFWALLTVISGQPEICRLPPDVGPCKAYVKRYFYNVTSHKCELFIYGGCQGNQNNFESLEKCQDKCAGKPGICPTPPPDTSTTCDVRCVNDWECPEKQKCCHYGCSIACMPPI</sequence>
<feature type="domain" description="BPTI/Kunitz inhibitor" evidence="4">
    <location>
        <begin position="64"/>
        <end position="114"/>
    </location>
</feature>
<dbReference type="Gene3D" id="4.10.75.10">
    <property type="entry name" value="Elafin-like"/>
    <property type="match status" value="2"/>
</dbReference>
<evidence type="ECO:0000313" key="7">
    <source>
        <dbReference type="RefSeq" id="XP_072852588.1"/>
    </source>
</evidence>
<dbReference type="Pfam" id="PF00014">
    <property type="entry name" value="Kunitz_BPTI"/>
    <property type="match status" value="2"/>
</dbReference>
<evidence type="ECO:0000256" key="2">
    <source>
        <dbReference type="ARBA" id="ARBA00022525"/>
    </source>
</evidence>
<evidence type="ECO:0000259" key="4">
    <source>
        <dbReference type="PROSITE" id="PS50279"/>
    </source>
</evidence>
<evidence type="ECO:0000313" key="6">
    <source>
        <dbReference type="Proteomes" id="UP001652642"/>
    </source>
</evidence>
<dbReference type="SMART" id="SM00131">
    <property type="entry name" value="KU"/>
    <property type="match status" value="2"/>
</dbReference>
<gene>
    <name evidence="7" type="primary">LOC110080507</name>
</gene>
<dbReference type="InterPro" id="IPR002223">
    <property type="entry name" value="Kunitz_BPTI"/>
</dbReference>
<comment type="subcellular location">
    <subcellularLocation>
        <location evidence="1">Secreted</location>
    </subcellularLocation>
</comment>
<name>A0ABM5G4L0_9SAUR</name>
<dbReference type="GeneID" id="110080507"/>
<dbReference type="PROSITE" id="PS00280">
    <property type="entry name" value="BPTI_KUNITZ_1"/>
    <property type="match status" value="2"/>
</dbReference>
<dbReference type="RefSeq" id="XP_072852588.1">
    <property type="nucleotide sequence ID" value="XM_072996487.1"/>
</dbReference>
<dbReference type="PRINTS" id="PR00003">
    <property type="entry name" value="4DISULPHCORE"/>
</dbReference>
<dbReference type="InterPro" id="IPR036880">
    <property type="entry name" value="Kunitz_BPTI_sf"/>
</dbReference>
<keyword evidence="6" id="KW-1185">Reference proteome</keyword>
<dbReference type="PROSITE" id="PS50279">
    <property type="entry name" value="BPTI_KUNITZ_2"/>
    <property type="match status" value="2"/>
</dbReference>
<dbReference type="PANTHER" id="PTHR10083">
    <property type="entry name" value="KUNITZ-TYPE PROTEASE INHIBITOR-RELATED"/>
    <property type="match status" value="1"/>
</dbReference>
<dbReference type="SUPFAM" id="SSF57362">
    <property type="entry name" value="BPTI-like"/>
    <property type="match status" value="2"/>
</dbReference>
<dbReference type="SUPFAM" id="SSF57256">
    <property type="entry name" value="Elafin-like"/>
    <property type="match status" value="2"/>
</dbReference>
<dbReference type="InterPro" id="IPR008197">
    <property type="entry name" value="WAP_dom"/>
</dbReference>
<evidence type="ECO:0000256" key="1">
    <source>
        <dbReference type="ARBA" id="ARBA00004613"/>
    </source>
</evidence>
<dbReference type="Proteomes" id="UP001652642">
    <property type="component" value="Chromosome 4"/>
</dbReference>
<dbReference type="InterPro" id="IPR036645">
    <property type="entry name" value="Elafin-like_sf"/>
</dbReference>